<dbReference type="EMBL" id="JAHQIW010000344">
    <property type="protein sequence ID" value="KAJ1347582.1"/>
    <property type="molecule type" value="Genomic_DNA"/>
</dbReference>
<dbReference type="AlphaFoldDB" id="A0AAD5LVL0"/>
<comment type="caution">
    <text evidence="1">The sequence shown here is derived from an EMBL/GenBank/DDBJ whole genome shotgun (WGS) entry which is preliminary data.</text>
</comment>
<evidence type="ECO:0000313" key="2">
    <source>
        <dbReference type="Proteomes" id="UP001196413"/>
    </source>
</evidence>
<sequence length="57" mass="6762">NVPSTPYYLCALYYRSRRQLVKIEPLTIIQIHMLRLNWSSALSDRVAVLPEICWTRL</sequence>
<gene>
    <name evidence="1" type="ORF">KIN20_002677</name>
</gene>
<dbReference type="Proteomes" id="UP001196413">
    <property type="component" value="Unassembled WGS sequence"/>
</dbReference>
<feature type="non-terminal residue" evidence="1">
    <location>
        <position position="57"/>
    </location>
</feature>
<proteinExistence type="predicted"/>
<name>A0AAD5LVL0_PARTN</name>
<keyword evidence="2" id="KW-1185">Reference proteome</keyword>
<evidence type="ECO:0000313" key="1">
    <source>
        <dbReference type="EMBL" id="KAJ1347582.1"/>
    </source>
</evidence>
<accession>A0AAD5LVL0</accession>
<reference evidence="1" key="1">
    <citation type="submission" date="2021-06" db="EMBL/GenBank/DDBJ databases">
        <title>Parelaphostrongylus tenuis whole genome reference sequence.</title>
        <authorList>
            <person name="Garwood T.J."/>
            <person name="Larsen P.A."/>
            <person name="Fountain-Jones N.M."/>
            <person name="Garbe J.R."/>
            <person name="Macchietto M.G."/>
            <person name="Kania S.A."/>
            <person name="Gerhold R.W."/>
            <person name="Richards J.E."/>
            <person name="Wolf T.M."/>
        </authorList>
    </citation>
    <scope>NUCLEOTIDE SEQUENCE</scope>
    <source>
        <strain evidence="1">MNPRO001-30</strain>
        <tissue evidence="1">Meninges</tissue>
    </source>
</reference>
<protein>
    <submittedName>
        <fullName evidence="1">Uncharacterized protein</fullName>
    </submittedName>
</protein>
<organism evidence="1 2">
    <name type="scientific">Parelaphostrongylus tenuis</name>
    <name type="common">Meningeal worm</name>
    <dbReference type="NCBI Taxonomy" id="148309"/>
    <lineage>
        <taxon>Eukaryota</taxon>
        <taxon>Metazoa</taxon>
        <taxon>Ecdysozoa</taxon>
        <taxon>Nematoda</taxon>
        <taxon>Chromadorea</taxon>
        <taxon>Rhabditida</taxon>
        <taxon>Rhabditina</taxon>
        <taxon>Rhabditomorpha</taxon>
        <taxon>Strongyloidea</taxon>
        <taxon>Metastrongylidae</taxon>
        <taxon>Parelaphostrongylus</taxon>
    </lineage>
</organism>